<reference evidence="2 3" key="1">
    <citation type="submission" date="2018-07" db="EMBL/GenBank/DDBJ databases">
        <title>Dyadobacter roseus sp. nov., isolated from rose rhizosphere soil.</title>
        <authorList>
            <person name="Chen L."/>
        </authorList>
    </citation>
    <scope>NUCLEOTIDE SEQUENCE [LARGE SCALE GENOMIC DNA]</scope>
    <source>
        <strain evidence="2 3">RS19</strain>
    </source>
</reference>
<dbReference type="EMBL" id="QNUL01000026">
    <property type="protein sequence ID" value="REA57673.1"/>
    <property type="molecule type" value="Genomic_DNA"/>
</dbReference>
<evidence type="ECO:0000313" key="3">
    <source>
        <dbReference type="Proteomes" id="UP000256373"/>
    </source>
</evidence>
<keyword evidence="1" id="KW-0812">Transmembrane</keyword>
<sequence length="174" mass="19344">MLLIEITPFSRPVAFTEIIIILLIAAAVGYFLARLVARAAITRIEEEISEKQLELDECRSRPVQPIPIAQADTPRKGAFKTVYPIEEPDPGICQDLKVIEGIGPKIEEILNKNGIQNYSQLSAIPAVRIARILQGAGPRFQMHDPTTWPEQATLAHEGKWEELNALKDKLIGGR</sequence>
<feature type="transmembrane region" description="Helical" evidence="1">
    <location>
        <begin position="12"/>
        <end position="33"/>
    </location>
</feature>
<dbReference type="Proteomes" id="UP000256373">
    <property type="component" value="Unassembled WGS sequence"/>
</dbReference>
<organism evidence="2 3">
    <name type="scientific">Dyadobacter luteus</name>
    <dbReference type="NCBI Taxonomy" id="2259619"/>
    <lineage>
        <taxon>Bacteria</taxon>
        <taxon>Pseudomonadati</taxon>
        <taxon>Bacteroidota</taxon>
        <taxon>Cytophagia</taxon>
        <taxon>Cytophagales</taxon>
        <taxon>Spirosomataceae</taxon>
        <taxon>Dyadobacter</taxon>
    </lineage>
</organism>
<keyword evidence="3" id="KW-1185">Reference proteome</keyword>
<dbReference type="RefSeq" id="WP_115833360.1">
    <property type="nucleotide sequence ID" value="NZ_QNUL01000026.1"/>
</dbReference>
<dbReference type="AlphaFoldDB" id="A0A3D8Y5A8"/>
<keyword evidence="1" id="KW-1133">Transmembrane helix</keyword>
<evidence type="ECO:0000313" key="2">
    <source>
        <dbReference type="EMBL" id="REA57673.1"/>
    </source>
</evidence>
<protein>
    <recommendedName>
        <fullName evidence="4">DUF4332 domain-containing protein</fullName>
    </recommendedName>
</protein>
<accession>A0A3D8Y5A8</accession>
<name>A0A3D8Y5A8_9BACT</name>
<keyword evidence="1" id="KW-0472">Membrane</keyword>
<comment type="caution">
    <text evidence="2">The sequence shown here is derived from an EMBL/GenBank/DDBJ whole genome shotgun (WGS) entry which is preliminary data.</text>
</comment>
<dbReference type="OrthoDB" id="1493222at2"/>
<gene>
    <name evidence="2" type="ORF">DSL64_23335</name>
</gene>
<proteinExistence type="predicted"/>
<evidence type="ECO:0000256" key="1">
    <source>
        <dbReference type="SAM" id="Phobius"/>
    </source>
</evidence>
<evidence type="ECO:0008006" key="4">
    <source>
        <dbReference type="Google" id="ProtNLM"/>
    </source>
</evidence>